<proteinExistence type="predicted"/>
<dbReference type="SUPFAM" id="SSF48537">
    <property type="entry name" value="Phospholipase C/P1 nuclease"/>
    <property type="match status" value="1"/>
</dbReference>
<gene>
    <name evidence="7" type="ORF">SAMN05444410_1065</name>
</gene>
<keyword evidence="1" id="KW-0540">Nuclease</keyword>
<evidence type="ECO:0000256" key="4">
    <source>
        <dbReference type="ARBA" id="ARBA00022801"/>
    </source>
</evidence>
<protein>
    <submittedName>
        <fullName evidence="7">S1/P1 Nuclease</fullName>
    </submittedName>
</protein>
<sequence>MTIAKKLFIIAALLYLPFESNAWGMLGHRIVGEIAETYLTAQARKEVRAILGNESLAMTANWPDFIKSDPSFNYLGPWHYINFDDGYTLDMMKEYLAKDTAVDAYTKLNFLIRELKKKGLDQEKKKLYLRLLVHIVGDVHQPMHTGRQSDLGGNRIRLQWFGEPTNLHAVWDEKLIDYQQLSYTEYVKAINFTTLQERKRWQSAPIANWLFESYEISRKLYDEAGRSPELKLSYRYNFDHINTLNERLLKGGVRLAGVLNEIFSQTA</sequence>
<dbReference type="PANTHER" id="PTHR33146">
    <property type="entry name" value="ENDONUCLEASE 4"/>
    <property type="match status" value="1"/>
</dbReference>
<organism evidence="7 8">
    <name type="scientific">Hydrobacter penzbergensis</name>
    <dbReference type="NCBI Taxonomy" id="1235997"/>
    <lineage>
        <taxon>Bacteria</taxon>
        <taxon>Pseudomonadati</taxon>
        <taxon>Bacteroidota</taxon>
        <taxon>Chitinophagia</taxon>
        <taxon>Chitinophagales</taxon>
        <taxon>Chitinophagaceae</taxon>
        <taxon>Hydrobacter</taxon>
    </lineage>
</organism>
<dbReference type="GO" id="GO:0006308">
    <property type="term" value="P:DNA catabolic process"/>
    <property type="evidence" value="ECO:0007669"/>
    <property type="project" value="InterPro"/>
</dbReference>
<reference evidence="7 8" key="1">
    <citation type="submission" date="2016-10" db="EMBL/GenBank/DDBJ databases">
        <authorList>
            <person name="Varghese N."/>
            <person name="Submissions S."/>
        </authorList>
    </citation>
    <scope>NUCLEOTIDE SEQUENCE [LARGE SCALE GENOMIC DNA]</scope>
    <source>
        <strain evidence="7 8">DSM 25353</strain>
    </source>
</reference>
<comment type="caution">
    <text evidence="7">The sequence shown here is derived from an EMBL/GenBank/DDBJ whole genome shotgun (WGS) entry which is preliminary data.</text>
</comment>
<keyword evidence="3" id="KW-0255">Endonuclease</keyword>
<keyword evidence="2" id="KW-0479">Metal-binding</keyword>
<dbReference type="Pfam" id="PF02265">
    <property type="entry name" value="S1-P1_nuclease"/>
    <property type="match status" value="1"/>
</dbReference>
<dbReference type="Gene3D" id="1.10.575.10">
    <property type="entry name" value="P1 Nuclease"/>
    <property type="match status" value="1"/>
</dbReference>
<evidence type="ECO:0000313" key="8">
    <source>
        <dbReference type="Proteomes" id="UP000198711"/>
    </source>
</evidence>
<dbReference type="InterPro" id="IPR008947">
    <property type="entry name" value="PLipase_C/P1_nuclease_dom_sf"/>
</dbReference>
<keyword evidence="5" id="KW-1015">Disulfide bond</keyword>
<keyword evidence="6" id="KW-0325">Glycoprotein</keyword>
<dbReference type="PANTHER" id="PTHR33146:SF26">
    <property type="entry name" value="ENDONUCLEASE 4"/>
    <property type="match status" value="1"/>
</dbReference>
<dbReference type="GO" id="GO:0016788">
    <property type="term" value="F:hydrolase activity, acting on ester bonds"/>
    <property type="evidence" value="ECO:0007669"/>
    <property type="project" value="InterPro"/>
</dbReference>
<dbReference type="AlphaFoldDB" id="A0A8X8IBU9"/>
<dbReference type="RefSeq" id="WP_092723488.1">
    <property type="nucleotide sequence ID" value="NZ_FNNO01000006.1"/>
</dbReference>
<evidence type="ECO:0000256" key="1">
    <source>
        <dbReference type="ARBA" id="ARBA00022722"/>
    </source>
</evidence>
<evidence type="ECO:0000256" key="3">
    <source>
        <dbReference type="ARBA" id="ARBA00022759"/>
    </source>
</evidence>
<evidence type="ECO:0000256" key="2">
    <source>
        <dbReference type="ARBA" id="ARBA00022723"/>
    </source>
</evidence>
<accession>A0A8X8IBU9</accession>
<dbReference type="GO" id="GO:0004519">
    <property type="term" value="F:endonuclease activity"/>
    <property type="evidence" value="ECO:0007669"/>
    <property type="project" value="UniProtKB-KW"/>
</dbReference>
<dbReference type="CDD" id="cd11010">
    <property type="entry name" value="S1-P1_nuclease"/>
    <property type="match status" value="1"/>
</dbReference>
<evidence type="ECO:0000256" key="5">
    <source>
        <dbReference type="ARBA" id="ARBA00023157"/>
    </source>
</evidence>
<evidence type="ECO:0000313" key="7">
    <source>
        <dbReference type="EMBL" id="SDW80658.1"/>
    </source>
</evidence>
<keyword evidence="8" id="KW-1185">Reference proteome</keyword>
<name>A0A8X8IBU9_9BACT</name>
<dbReference type="Proteomes" id="UP000198711">
    <property type="component" value="Unassembled WGS sequence"/>
</dbReference>
<evidence type="ECO:0000256" key="6">
    <source>
        <dbReference type="ARBA" id="ARBA00023180"/>
    </source>
</evidence>
<dbReference type="EMBL" id="FNNO01000006">
    <property type="protein sequence ID" value="SDW80658.1"/>
    <property type="molecule type" value="Genomic_DNA"/>
</dbReference>
<dbReference type="GO" id="GO:0046872">
    <property type="term" value="F:metal ion binding"/>
    <property type="evidence" value="ECO:0007669"/>
    <property type="project" value="UniProtKB-KW"/>
</dbReference>
<dbReference type="GO" id="GO:0003676">
    <property type="term" value="F:nucleic acid binding"/>
    <property type="evidence" value="ECO:0007669"/>
    <property type="project" value="InterPro"/>
</dbReference>
<keyword evidence="4" id="KW-0378">Hydrolase</keyword>
<dbReference type="InterPro" id="IPR003154">
    <property type="entry name" value="S1/P1nuclease"/>
</dbReference>